<name>A0A1R3HEZ6_9ROSI</name>
<comment type="caution">
    <text evidence="1">The sequence shown here is derived from an EMBL/GenBank/DDBJ whole genome shotgun (WGS) entry which is preliminary data.</text>
</comment>
<protein>
    <recommendedName>
        <fullName evidence="3">DUF4283 domain-containing protein</fullName>
    </recommendedName>
</protein>
<evidence type="ECO:0000313" key="1">
    <source>
        <dbReference type="EMBL" id="OMO68883.1"/>
    </source>
</evidence>
<gene>
    <name evidence="1" type="ORF">COLO4_29363</name>
</gene>
<reference evidence="2" key="1">
    <citation type="submission" date="2013-09" db="EMBL/GenBank/DDBJ databases">
        <title>Corchorus olitorius genome sequencing.</title>
        <authorList>
            <person name="Alam M."/>
            <person name="Haque M.S."/>
            <person name="Islam M.S."/>
            <person name="Emdad E.M."/>
            <person name="Islam M.M."/>
            <person name="Ahmed B."/>
            <person name="Halim A."/>
            <person name="Hossen Q.M.M."/>
            <person name="Hossain M.Z."/>
            <person name="Ahmed R."/>
            <person name="Khan M.M."/>
            <person name="Islam R."/>
            <person name="Rashid M.M."/>
            <person name="Khan S.A."/>
            <person name="Rahman M.S."/>
            <person name="Alam M."/>
            <person name="Yahiya A.S."/>
            <person name="Khan M.S."/>
            <person name="Azam M.S."/>
            <person name="Haque T."/>
            <person name="Lashkar M.Z.H."/>
            <person name="Akhand A.I."/>
            <person name="Morshed G."/>
            <person name="Roy S."/>
            <person name="Uddin K.S."/>
            <person name="Rabeya T."/>
            <person name="Hossain A.S."/>
            <person name="Chowdhury A."/>
            <person name="Snigdha A.R."/>
            <person name="Mortoza M.S."/>
            <person name="Matin S.A."/>
            <person name="Hoque S.M.E."/>
            <person name="Islam M.K."/>
            <person name="Roy D.K."/>
            <person name="Haider R."/>
            <person name="Moosa M.M."/>
            <person name="Elias S.M."/>
            <person name="Hasan A.M."/>
            <person name="Jahan S."/>
            <person name="Shafiuddin M."/>
            <person name="Mahmood N."/>
            <person name="Shommy N.S."/>
        </authorList>
    </citation>
    <scope>NUCLEOTIDE SEQUENCE [LARGE SCALE GENOMIC DNA]</scope>
    <source>
        <strain evidence="2">cv. O-4</strain>
    </source>
</reference>
<sequence>MMSTTRWFWKEKDAYLAVGKAYQRYLEGIRISVYKARDTRRHKSCEKNIQNFARCKEKGNFVYAKTNLDGRSYRDVVISVKDAARSVAIRDRYEEMGVVFEQSKDSVLGVGDDPVSDERMAIGKLKNIAVNSDIESENIGVNGDDESDIVKSLSILTSKPMEVLDMEVEIPQKDMEWIEKFVIGSLNKNVTFAQVKETVVALNLNALVIPSSNVRVLLQFNSIEETQSFLDHPGELMEVCCSKFRCWDDSGEESLSEAWIKLEGVPLFLWHQNFFIELSSRWEGAGDRNFSNDDEFLKDDCSCSGEKPLDISLVALVNKVVVSGDLVEVVLEMAQGGDNIDIPDNRIHDTLEVEPNVSIGVSGQLIFKALVCTRSADAIQDGSVDVIQNGHSNDLEVQPYKGGKRKKLLMRIFEEGKQTQTDQLSGTSLTDNNIKNRNKILREEAEAIWEISSTLGVFFNKDKQVVLSALMDQEGVRA</sequence>
<dbReference type="Proteomes" id="UP000187203">
    <property type="component" value="Unassembled WGS sequence"/>
</dbReference>
<organism evidence="1 2">
    <name type="scientific">Corchorus olitorius</name>
    <dbReference type="NCBI Taxonomy" id="93759"/>
    <lineage>
        <taxon>Eukaryota</taxon>
        <taxon>Viridiplantae</taxon>
        <taxon>Streptophyta</taxon>
        <taxon>Embryophyta</taxon>
        <taxon>Tracheophyta</taxon>
        <taxon>Spermatophyta</taxon>
        <taxon>Magnoliopsida</taxon>
        <taxon>eudicotyledons</taxon>
        <taxon>Gunneridae</taxon>
        <taxon>Pentapetalae</taxon>
        <taxon>rosids</taxon>
        <taxon>malvids</taxon>
        <taxon>Malvales</taxon>
        <taxon>Malvaceae</taxon>
        <taxon>Grewioideae</taxon>
        <taxon>Apeibeae</taxon>
        <taxon>Corchorus</taxon>
    </lineage>
</organism>
<evidence type="ECO:0008006" key="3">
    <source>
        <dbReference type="Google" id="ProtNLM"/>
    </source>
</evidence>
<dbReference type="EMBL" id="AWUE01020334">
    <property type="protein sequence ID" value="OMO68883.1"/>
    <property type="molecule type" value="Genomic_DNA"/>
</dbReference>
<dbReference type="AlphaFoldDB" id="A0A1R3HEZ6"/>
<accession>A0A1R3HEZ6</accession>
<evidence type="ECO:0000313" key="2">
    <source>
        <dbReference type="Proteomes" id="UP000187203"/>
    </source>
</evidence>
<proteinExistence type="predicted"/>
<keyword evidence="2" id="KW-1185">Reference proteome</keyword>